<evidence type="ECO:0008006" key="3">
    <source>
        <dbReference type="Google" id="ProtNLM"/>
    </source>
</evidence>
<organism evidence="1 2">
    <name type="scientific">Parabacteroides distasonis</name>
    <dbReference type="NCBI Taxonomy" id="823"/>
    <lineage>
        <taxon>Bacteria</taxon>
        <taxon>Pseudomonadati</taxon>
        <taxon>Bacteroidota</taxon>
        <taxon>Bacteroidia</taxon>
        <taxon>Bacteroidales</taxon>
        <taxon>Tannerellaceae</taxon>
        <taxon>Parabacteroides</taxon>
    </lineage>
</organism>
<name>A0AAW6FAB4_PARDI</name>
<reference evidence="1" key="1">
    <citation type="submission" date="2023-01" db="EMBL/GenBank/DDBJ databases">
        <title>Human gut microbiome strain richness.</title>
        <authorList>
            <person name="Chen-Liaw A."/>
        </authorList>
    </citation>
    <scope>NUCLEOTIDE SEQUENCE</scope>
    <source>
        <strain evidence="1">D35st1_E5_D35t1_190705</strain>
    </source>
</reference>
<proteinExistence type="predicted"/>
<evidence type="ECO:0000313" key="1">
    <source>
        <dbReference type="EMBL" id="MDB9140520.1"/>
    </source>
</evidence>
<dbReference type="EMBL" id="JAQMPX010000136">
    <property type="protein sequence ID" value="MDB9140520.1"/>
    <property type="molecule type" value="Genomic_DNA"/>
</dbReference>
<comment type="caution">
    <text evidence="1">The sequence shown here is derived from an EMBL/GenBank/DDBJ whole genome shotgun (WGS) entry which is preliminary data.</text>
</comment>
<dbReference type="RefSeq" id="WP_272060162.1">
    <property type="nucleotide sequence ID" value="NZ_JAQMPX010000136.1"/>
</dbReference>
<accession>A0AAW6FAB4</accession>
<gene>
    <name evidence="1" type="ORF">PN612_18690</name>
</gene>
<dbReference type="AlphaFoldDB" id="A0AAW6FAB4"/>
<dbReference type="Proteomes" id="UP001211522">
    <property type="component" value="Unassembled WGS sequence"/>
</dbReference>
<protein>
    <recommendedName>
        <fullName evidence="3">DUF4923 family protein</fullName>
    </recommendedName>
</protein>
<evidence type="ECO:0000313" key="2">
    <source>
        <dbReference type="Proteomes" id="UP001211522"/>
    </source>
</evidence>
<sequence>MKTDHLFRILMLLLFTFIFINCDKEEGFSKEEIQQVLFELKGTYNGAAHVSSSNGLDFTLQKAIVVSCDSLKFNLSL</sequence>